<evidence type="ECO:0000313" key="2">
    <source>
        <dbReference type="EMBL" id="QJA74217.1"/>
    </source>
</evidence>
<dbReference type="EMBL" id="MT145095">
    <property type="protein sequence ID" value="QJI03523.1"/>
    <property type="molecule type" value="Genomic_DNA"/>
</dbReference>
<accession>A0A6M3Y0D1</accession>
<evidence type="ECO:0000313" key="4">
    <source>
        <dbReference type="EMBL" id="QJI03523.1"/>
    </source>
</evidence>
<dbReference type="EMBL" id="MT142082">
    <property type="protein sequence ID" value="QJA74217.1"/>
    <property type="molecule type" value="Genomic_DNA"/>
</dbReference>
<evidence type="ECO:0000256" key="1">
    <source>
        <dbReference type="SAM" id="Coils"/>
    </source>
</evidence>
<proteinExistence type="predicted"/>
<dbReference type="EMBL" id="MT142800">
    <property type="protein sequence ID" value="QJA88724.1"/>
    <property type="molecule type" value="Genomic_DNA"/>
</dbReference>
<feature type="coiled-coil region" evidence="1">
    <location>
        <begin position="3"/>
        <end position="62"/>
    </location>
</feature>
<reference evidence="4" key="1">
    <citation type="submission" date="2020-03" db="EMBL/GenBank/DDBJ databases">
        <title>The deep terrestrial virosphere.</title>
        <authorList>
            <person name="Holmfeldt K."/>
            <person name="Nilsson E."/>
            <person name="Simone D."/>
            <person name="Lopez-Fernandez M."/>
            <person name="Wu X."/>
            <person name="de Brujin I."/>
            <person name="Lundin D."/>
            <person name="Andersson A."/>
            <person name="Bertilsson S."/>
            <person name="Dopson M."/>
        </authorList>
    </citation>
    <scope>NUCLEOTIDE SEQUENCE</scope>
    <source>
        <strain evidence="2">MM415A02077</strain>
        <strain evidence="3">MM415B02703</strain>
        <strain evidence="4">TM448B04602</strain>
    </source>
</reference>
<protein>
    <submittedName>
        <fullName evidence="4">Uncharacterized protein</fullName>
    </submittedName>
</protein>
<organism evidence="4">
    <name type="scientific">viral metagenome</name>
    <dbReference type="NCBI Taxonomy" id="1070528"/>
    <lineage>
        <taxon>unclassified sequences</taxon>
        <taxon>metagenomes</taxon>
        <taxon>organismal metagenomes</taxon>
    </lineage>
</organism>
<dbReference type="AlphaFoldDB" id="A0A6M3Y0D1"/>
<sequence>MDLNELKSEIQKAKELESKATGRLEALTEQLDQMGLKTLEKAEEEVTKIEKKLAHLDKMEEEKMGELRKNYDWE</sequence>
<name>A0A6M3Y0D1_9ZZZZ</name>
<gene>
    <name evidence="2" type="ORF">MM415A02077_0009</name>
    <name evidence="3" type="ORF">MM415B02703_0006</name>
    <name evidence="4" type="ORF">TM448B04602_0006</name>
</gene>
<keyword evidence="1" id="KW-0175">Coiled coil</keyword>
<evidence type="ECO:0000313" key="3">
    <source>
        <dbReference type="EMBL" id="QJA88724.1"/>
    </source>
</evidence>